<dbReference type="GO" id="GO:0008843">
    <property type="term" value="F:endochitinase activity"/>
    <property type="evidence" value="ECO:0007669"/>
    <property type="project" value="UniProtKB-EC"/>
</dbReference>
<gene>
    <name evidence="10" type="ORF">DL89DRAFT_266867</name>
</gene>
<comment type="caution">
    <text evidence="10">The sequence shown here is derived from an EMBL/GenBank/DDBJ whole genome shotgun (WGS) entry which is preliminary data.</text>
</comment>
<proteinExistence type="inferred from homology"/>
<evidence type="ECO:0000313" key="10">
    <source>
        <dbReference type="EMBL" id="ORX70703.1"/>
    </source>
</evidence>
<dbReference type="Proteomes" id="UP000193922">
    <property type="component" value="Unassembled WGS sequence"/>
</dbReference>
<dbReference type="InterPro" id="IPR050314">
    <property type="entry name" value="Glycosyl_Hydrlase_18"/>
</dbReference>
<dbReference type="PANTHER" id="PTHR11177:SF392">
    <property type="entry name" value="HAP41P"/>
    <property type="match status" value="1"/>
</dbReference>
<evidence type="ECO:0000256" key="4">
    <source>
        <dbReference type="ARBA" id="ARBA00023277"/>
    </source>
</evidence>
<keyword evidence="6" id="KW-0624">Polysaccharide degradation</keyword>
<protein>
    <submittedName>
        <fullName evidence="10">Chitinase</fullName>
    </submittedName>
</protein>
<keyword evidence="3" id="KW-0146">Chitin degradation</keyword>
<keyword evidence="2 7" id="KW-0378">Hydrolase</keyword>
<dbReference type="GO" id="GO:0006032">
    <property type="term" value="P:chitin catabolic process"/>
    <property type="evidence" value="ECO:0007669"/>
    <property type="project" value="UniProtKB-KW"/>
</dbReference>
<evidence type="ECO:0000256" key="2">
    <source>
        <dbReference type="ARBA" id="ARBA00022801"/>
    </source>
</evidence>
<dbReference type="EMBL" id="MCFD01000005">
    <property type="protein sequence ID" value="ORX70703.1"/>
    <property type="molecule type" value="Genomic_DNA"/>
</dbReference>
<dbReference type="InterPro" id="IPR001223">
    <property type="entry name" value="Glyco_hydro18_cat"/>
</dbReference>
<accession>A0A1Y1WB00</accession>
<evidence type="ECO:0000256" key="7">
    <source>
        <dbReference type="RuleBase" id="RU000489"/>
    </source>
</evidence>
<evidence type="ECO:0000256" key="8">
    <source>
        <dbReference type="RuleBase" id="RU004453"/>
    </source>
</evidence>
<dbReference type="GO" id="GO:0000272">
    <property type="term" value="P:polysaccharide catabolic process"/>
    <property type="evidence" value="ECO:0007669"/>
    <property type="project" value="UniProtKB-KW"/>
</dbReference>
<dbReference type="Gene3D" id="3.10.50.10">
    <property type="match status" value="1"/>
</dbReference>
<dbReference type="RefSeq" id="XP_040744282.1">
    <property type="nucleotide sequence ID" value="XM_040887273.1"/>
</dbReference>
<dbReference type="AlphaFoldDB" id="A0A1Y1WB00"/>
<dbReference type="OrthoDB" id="76388at2759"/>
<dbReference type="InterPro" id="IPR011583">
    <property type="entry name" value="Chitinase_II/V-like_cat"/>
</dbReference>
<dbReference type="InterPro" id="IPR001579">
    <property type="entry name" value="Glyco_hydro_18_chit_AS"/>
</dbReference>
<evidence type="ECO:0000256" key="1">
    <source>
        <dbReference type="ARBA" id="ARBA00000822"/>
    </source>
</evidence>
<dbReference type="PANTHER" id="PTHR11177">
    <property type="entry name" value="CHITINASE"/>
    <property type="match status" value="1"/>
</dbReference>
<dbReference type="SUPFAM" id="SSF54556">
    <property type="entry name" value="Chitinase insertion domain"/>
    <property type="match status" value="1"/>
</dbReference>
<comment type="similarity">
    <text evidence="8">Belongs to the glycosyl hydrolase 18 family.</text>
</comment>
<name>A0A1Y1WB00_9FUNG</name>
<keyword evidence="4" id="KW-0119">Carbohydrate metabolism</keyword>
<dbReference type="STRING" id="61395.A0A1Y1WB00"/>
<keyword evidence="5 7" id="KW-0326">Glycosidase</keyword>
<dbReference type="GeneID" id="63803921"/>
<sequence>MKFKTIFSAATVALALSGSALSMVVGGYYPSWKKAQTASIDLSKYTHIYMAFGIPSSSGTFAFDGDWFLPQVVSDLHGKGVKVLMSVGGWTGSNHFSNIVKDPSTSANMVKSFVDYVKTNNLDGIDIDWEYPGRLGDNCNVFDPASDTPNYLKFLQSLRSELDSAFGAGKKLITLALRVQPFDVNGSPSSDVSEFAKVVDYGNLMQYDINGGWNPETGPNAPFNFEQGKGMQVSFVSAIEDWTKAGWPANKLVAGVGFYGRSTIAKEDMSKDPQNQYQPQESVVPLGDSEDASWYDVCAGSTANSGTWQWKHLRDQGVLTSANTAASPWVRQWDSTSQTPWLFNPSTKQFISYDDPESIAIKMKYASSKGLAGAMVWSVNMDTPGGELMSAVRSFGSGATRRDAVPLAVSSAPAAMATSGA</sequence>
<dbReference type="SUPFAM" id="SSF51445">
    <property type="entry name" value="(Trans)glycosidases"/>
    <property type="match status" value="1"/>
</dbReference>
<evidence type="ECO:0000256" key="6">
    <source>
        <dbReference type="ARBA" id="ARBA00023326"/>
    </source>
</evidence>
<evidence type="ECO:0000256" key="5">
    <source>
        <dbReference type="ARBA" id="ARBA00023295"/>
    </source>
</evidence>
<dbReference type="GO" id="GO:0008061">
    <property type="term" value="F:chitin binding"/>
    <property type="evidence" value="ECO:0007669"/>
    <property type="project" value="InterPro"/>
</dbReference>
<feature type="domain" description="GH18" evidence="9">
    <location>
        <begin position="23"/>
        <end position="399"/>
    </location>
</feature>
<organism evidence="10 11">
    <name type="scientific">Linderina pennispora</name>
    <dbReference type="NCBI Taxonomy" id="61395"/>
    <lineage>
        <taxon>Eukaryota</taxon>
        <taxon>Fungi</taxon>
        <taxon>Fungi incertae sedis</taxon>
        <taxon>Zoopagomycota</taxon>
        <taxon>Kickxellomycotina</taxon>
        <taxon>Kickxellomycetes</taxon>
        <taxon>Kickxellales</taxon>
        <taxon>Kickxellaceae</taxon>
        <taxon>Linderina</taxon>
    </lineage>
</organism>
<evidence type="ECO:0000256" key="3">
    <source>
        <dbReference type="ARBA" id="ARBA00023024"/>
    </source>
</evidence>
<dbReference type="PROSITE" id="PS01095">
    <property type="entry name" value="GH18_1"/>
    <property type="match status" value="1"/>
</dbReference>
<keyword evidence="11" id="KW-1185">Reference proteome</keyword>
<dbReference type="Pfam" id="PF00704">
    <property type="entry name" value="Glyco_hydro_18"/>
    <property type="match status" value="1"/>
</dbReference>
<dbReference type="PROSITE" id="PS51910">
    <property type="entry name" value="GH18_2"/>
    <property type="match status" value="1"/>
</dbReference>
<comment type="catalytic activity">
    <reaction evidence="1">
        <text>Random endo-hydrolysis of N-acetyl-beta-D-glucosaminide (1-&gt;4)-beta-linkages in chitin and chitodextrins.</text>
        <dbReference type="EC" id="3.2.1.14"/>
    </reaction>
</comment>
<reference evidence="10 11" key="1">
    <citation type="submission" date="2016-07" db="EMBL/GenBank/DDBJ databases">
        <title>Pervasive Adenine N6-methylation of Active Genes in Fungi.</title>
        <authorList>
            <consortium name="DOE Joint Genome Institute"/>
            <person name="Mondo S.J."/>
            <person name="Dannebaum R.O."/>
            <person name="Kuo R.C."/>
            <person name="Labutti K."/>
            <person name="Haridas S."/>
            <person name="Kuo A."/>
            <person name="Salamov A."/>
            <person name="Ahrendt S.R."/>
            <person name="Lipzen A."/>
            <person name="Sullivan W."/>
            <person name="Andreopoulos W.B."/>
            <person name="Clum A."/>
            <person name="Lindquist E."/>
            <person name="Daum C."/>
            <person name="Ramamoorthy G.K."/>
            <person name="Gryganskyi A."/>
            <person name="Culley D."/>
            <person name="Magnuson J.K."/>
            <person name="James T.Y."/>
            <person name="O'Malley M.A."/>
            <person name="Stajich J.E."/>
            <person name="Spatafora J.W."/>
            <person name="Visel A."/>
            <person name="Grigoriev I.V."/>
        </authorList>
    </citation>
    <scope>NUCLEOTIDE SEQUENCE [LARGE SCALE GENOMIC DNA]</scope>
    <source>
        <strain evidence="10 11">ATCC 12442</strain>
    </source>
</reference>
<dbReference type="InterPro" id="IPR029070">
    <property type="entry name" value="Chitinase_insertion_sf"/>
</dbReference>
<dbReference type="SMART" id="SM00636">
    <property type="entry name" value="Glyco_18"/>
    <property type="match status" value="1"/>
</dbReference>
<dbReference type="InterPro" id="IPR017853">
    <property type="entry name" value="GH"/>
</dbReference>
<evidence type="ECO:0000259" key="9">
    <source>
        <dbReference type="PROSITE" id="PS51910"/>
    </source>
</evidence>
<dbReference type="GO" id="GO:0005576">
    <property type="term" value="C:extracellular region"/>
    <property type="evidence" value="ECO:0007669"/>
    <property type="project" value="TreeGrafter"/>
</dbReference>
<evidence type="ECO:0000313" key="11">
    <source>
        <dbReference type="Proteomes" id="UP000193922"/>
    </source>
</evidence>
<dbReference type="Gene3D" id="3.20.20.80">
    <property type="entry name" value="Glycosidases"/>
    <property type="match status" value="1"/>
</dbReference>